<feature type="domain" description="SHSP" evidence="4">
    <location>
        <begin position="75"/>
        <end position="187"/>
    </location>
</feature>
<evidence type="ECO:0000313" key="5">
    <source>
        <dbReference type="EMBL" id="PIY59323.1"/>
    </source>
</evidence>
<reference evidence="6" key="1">
    <citation type="submission" date="2017-09" db="EMBL/GenBank/DDBJ databases">
        <title>Depth-based differentiation of microbial function through sediment-hosted aquifers and enrichment of novel symbionts in the deep terrestrial subsurface.</title>
        <authorList>
            <person name="Probst A.J."/>
            <person name="Ladd B."/>
            <person name="Jarett J.K."/>
            <person name="Geller-Mcgrath D.E."/>
            <person name="Sieber C.M.K."/>
            <person name="Emerson J.B."/>
            <person name="Anantharaman K."/>
            <person name="Thomas B.C."/>
            <person name="Malmstrom R."/>
            <person name="Stieglmeier M."/>
            <person name="Klingl A."/>
            <person name="Woyke T."/>
            <person name="Ryan C.M."/>
            <person name="Banfield J.F."/>
        </authorList>
    </citation>
    <scope>NUCLEOTIDE SEQUENCE [LARGE SCALE GENOMIC DNA]</scope>
</reference>
<feature type="region of interest" description="Disordered" evidence="3">
    <location>
        <begin position="1"/>
        <end position="77"/>
    </location>
</feature>
<organism evidence="5 6">
    <name type="scientific">Candidatus Wolfebacteria bacterium CG_4_10_14_0_8_um_filter_37_11</name>
    <dbReference type="NCBI Taxonomy" id="1975062"/>
    <lineage>
        <taxon>Bacteria</taxon>
        <taxon>Candidatus Wolfeibacteriota</taxon>
    </lineage>
</organism>
<dbReference type="EMBL" id="PFKZ01000088">
    <property type="protein sequence ID" value="PIY59323.1"/>
    <property type="molecule type" value="Genomic_DNA"/>
</dbReference>
<feature type="compositionally biased region" description="Basic and acidic residues" evidence="3">
    <location>
        <begin position="41"/>
        <end position="62"/>
    </location>
</feature>
<comment type="similarity">
    <text evidence="1 2">Belongs to the small heat shock protein (HSP20) family.</text>
</comment>
<evidence type="ECO:0000313" key="6">
    <source>
        <dbReference type="Proteomes" id="UP000230363"/>
    </source>
</evidence>
<dbReference type="InterPro" id="IPR008978">
    <property type="entry name" value="HSP20-like_chaperone"/>
</dbReference>
<dbReference type="AlphaFoldDB" id="A0A2M7Q7I0"/>
<dbReference type="Pfam" id="PF00011">
    <property type="entry name" value="HSP20"/>
    <property type="match status" value="1"/>
</dbReference>
<dbReference type="InterPro" id="IPR002068">
    <property type="entry name" value="A-crystallin/Hsp20_dom"/>
</dbReference>
<dbReference type="InterPro" id="IPR031107">
    <property type="entry name" value="Small_HSP"/>
</dbReference>
<protein>
    <recommendedName>
        <fullName evidence="4">SHSP domain-containing protein</fullName>
    </recommendedName>
</protein>
<dbReference type="Gene3D" id="2.60.40.790">
    <property type="match status" value="1"/>
</dbReference>
<dbReference type="CDD" id="cd06464">
    <property type="entry name" value="ACD_sHsps-like"/>
    <property type="match status" value="1"/>
</dbReference>
<evidence type="ECO:0000256" key="3">
    <source>
        <dbReference type="SAM" id="MobiDB-lite"/>
    </source>
</evidence>
<gene>
    <name evidence="5" type="ORF">COY96_02440</name>
</gene>
<accession>A0A2M7Q7I0</accession>
<proteinExistence type="inferred from homology"/>
<dbReference type="PANTHER" id="PTHR11527">
    <property type="entry name" value="HEAT-SHOCK PROTEIN 20 FAMILY MEMBER"/>
    <property type="match status" value="1"/>
</dbReference>
<feature type="compositionally biased region" description="Low complexity" evidence="3">
    <location>
        <begin position="20"/>
        <end position="35"/>
    </location>
</feature>
<evidence type="ECO:0000256" key="2">
    <source>
        <dbReference type="RuleBase" id="RU003616"/>
    </source>
</evidence>
<name>A0A2M7Q7I0_9BACT</name>
<dbReference type="SUPFAM" id="SSF49764">
    <property type="entry name" value="HSP20-like chaperones"/>
    <property type="match status" value="1"/>
</dbReference>
<dbReference type="Proteomes" id="UP000230363">
    <property type="component" value="Unassembled WGS sequence"/>
</dbReference>
<evidence type="ECO:0000256" key="1">
    <source>
        <dbReference type="PROSITE-ProRule" id="PRU00285"/>
    </source>
</evidence>
<dbReference type="PROSITE" id="PS01031">
    <property type="entry name" value="SHSP"/>
    <property type="match status" value="1"/>
</dbReference>
<sequence>MNEKDFFSKLAGVGPDGKFSDFSNGRRSSDSNGNGTRKNFYKQENDDNKNKTNSKMDNKDLKINNNNKEEELDNSVEEEGQLAVDVYSTETSFVIESAIAGVKGEDIDVSITIDSVAIRGKRSKEDKEVDKEYLYQECFWGRFSRTVILPHEIDADRAVASFKNGILKIILPKIIRDKPKKLRVRFD</sequence>
<comment type="caution">
    <text evidence="5">The sequence shown here is derived from an EMBL/GenBank/DDBJ whole genome shotgun (WGS) entry which is preliminary data.</text>
</comment>
<evidence type="ECO:0000259" key="4">
    <source>
        <dbReference type="PROSITE" id="PS01031"/>
    </source>
</evidence>